<accession>A0ACC0AX83</accession>
<organism evidence="1 2">
    <name type="scientific">Catharanthus roseus</name>
    <name type="common">Madagascar periwinkle</name>
    <name type="synonym">Vinca rosea</name>
    <dbReference type="NCBI Taxonomy" id="4058"/>
    <lineage>
        <taxon>Eukaryota</taxon>
        <taxon>Viridiplantae</taxon>
        <taxon>Streptophyta</taxon>
        <taxon>Embryophyta</taxon>
        <taxon>Tracheophyta</taxon>
        <taxon>Spermatophyta</taxon>
        <taxon>Magnoliopsida</taxon>
        <taxon>eudicotyledons</taxon>
        <taxon>Gunneridae</taxon>
        <taxon>Pentapetalae</taxon>
        <taxon>asterids</taxon>
        <taxon>lamiids</taxon>
        <taxon>Gentianales</taxon>
        <taxon>Apocynaceae</taxon>
        <taxon>Rauvolfioideae</taxon>
        <taxon>Vinceae</taxon>
        <taxon>Catharanthinae</taxon>
        <taxon>Catharanthus</taxon>
    </lineage>
</organism>
<protein>
    <submittedName>
        <fullName evidence="1">Uncharacterized protein</fullName>
    </submittedName>
</protein>
<evidence type="ECO:0000313" key="2">
    <source>
        <dbReference type="Proteomes" id="UP001060085"/>
    </source>
</evidence>
<proteinExistence type="predicted"/>
<dbReference type="Proteomes" id="UP001060085">
    <property type="component" value="Linkage Group LG05"/>
</dbReference>
<dbReference type="EMBL" id="CM044705">
    <property type="protein sequence ID" value="KAI5664066.1"/>
    <property type="molecule type" value="Genomic_DNA"/>
</dbReference>
<comment type="caution">
    <text evidence="1">The sequence shown here is derived from an EMBL/GenBank/DDBJ whole genome shotgun (WGS) entry which is preliminary data.</text>
</comment>
<keyword evidence="2" id="KW-1185">Reference proteome</keyword>
<evidence type="ECO:0000313" key="1">
    <source>
        <dbReference type="EMBL" id="KAI5664066.1"/>
    </source>
</evidence>
<gene>
    <name evidence="1" type="ORF">M9H77_23389</name>
</gene>
<name>A0ACC0AX83_CATRO</name>
<reference evidence="2" key="1">
    <citation type="journal article" date="2023" name="Nat. Plants">
        <title>Single-cell RNA sequencing provides a high-resolution roadmap for understanding the multicellular compartmentation of specialized metabolism.</title>
        <authorList>
            <person name="Sun S."/>
            <person name="Shen X."/>
            <person name="Li Y."/>
            <person name="Li Y."/>
            <person name="Wang S."/>
            <person name="Li R."/>
            <person name="Zhang H."/>
            <person name="Shen G."/>
            <person name="Guo B."/>
            <person name="Wei J."/>
            <person name="Xu J."/>
            <person name="St-Pierre B."/>
            <person name="Chen S."/>
            <person name="Sun C."/>
        </authorList>
    </citation>
    <scope>NUCLEOTIDE SEQUENCE [LARGE SCALE GENOMIC DNA]</scope>
</reference>
<sequence length="204" mass="22297">MNFGMIAIIINYLIVINRSGHNGRTVTASSRRLRGRHITSDIHTTPLIVDPVGPGSSIQPSPIPSRSAYPLPASTASRYSSYRLYRYAVGFYIHGRAVVRIFQMFPPYSSQHMDYYESSGHVPSYTLGLGEHNGDKGGEKTVQAGGDDAEHIHGWSERKDVEIGGGGTIVVVPPSSSKSKLGRGKEVKFLRDTARSEMEFGSQS</sequence>